<dbReference type="PANTHER" id="PTHR42852">
    <property type="entry name" value="THIOL:DISULFIDE INTERCHANGE PROTEIN DSBE"/>
    <property type="match status" value="1"/>
</dbReference>
<dbReference type="PROSITE" id="PS51352">
    <property type="entry name" value="THIOREDOXIN_2"/>
    <property type="match status" value="1"/>
</dbReference>
<dbReference type="InterPro" id="IPR000866">
    <property type="entry name" value="AhpC/TSA"/>
</dbReference>
<sequence length="177" mass="19125">MRIKSSLVRNLLWGAAAVALVVIVYGFRTGVRIRSAETAPRAEGLVLVDPAGVPVSLESMAGRIVVVNLWASWCGYCRMEIPSLNDLHHSYREQGVVVLGVNLEEGGRDELMARILDLGIDYPVVRPAGPLSGPFAGGSALPHTWIVDRQGRVRASHSGYASGRSLEKAVVNLLRED</sequence>
<proteinExistence type="predicted"/>
<dbReference type="InterPro" id="IPR036249">
    <property type="entry name" value="Thioredoxin-like_sf"/>
</dbReference>
<dbReference type="PROSITE" id="PS00194">
    <property type="entry name" value="THIOREDOXIN_1"/>
    <property type="match status" value="1"/>
</dbReference>
<evidence type="ECO:0000313" key="3">
    <source>
        <dbReference type="EMBL" id="MBD3868766.1"/>
    </source>
</evidence>
<dbReference type="InterPro" id="IPR050553">
    <property type="entry name" value="Thioredoxin_ResA/DsbE_sf"/>
</dbReference>
<evidence type="ECO:0000313" key="4">
    <source>
        <dbReference type="Proteomes" id="UP000648239"/>
    </source>
</evidence>
<reference evidence="3 4" key="1">
    <citation type="submission" date="2020-08" db="EMBL/GenBank/DDBJ databases">
        <title>Acidobacteriota in marine sediments use diverse sulfur dissimilation pathways.</title>
        <authorList>
            <person name="Wasmund K."/>
        </authorList>
    </citation>
    <scope>NUCLEOTIDE SEQUENCE [LARGE SCALE GENOMIC DNA]</scope>
    <source>
        <strain evidence="3">MAG AM4</strain>
    </source>
</reference>
<dbReference type="InterPro" id="IPR017937">
    <property type="entry name" value="Thioredoxin_CS"/>
</dbReference>
<dbReference type="GO" id="GO:0016491">
    <property type="term" value="F:oxidoreductase activity"/>
    <property type="evidence" value="ECO:0007669"/>
    <property type="project" value="InterPro"/>
</dbReference>
<dbReference type="SUPFAM" id="SSF52833">
    <property type="entry name" value="Thioredoxin-like"/>
    <property type="match status" value="1"/>
</dbReference>
<accession>A0A8J6XXX5</accession>
<evidence type="ECO:0000256" key="1">
    <source>
        <dbReference type="ARBA" id="ARBA00023284"/>
    </source>
</evidence>
<dbReference type="InterPro" id="IPR013766">
    <property type="entry name" value="Thioredoxin_domain"/>
</dbReference>
<dbReference type="GO" id="GO:0016209">
    <property type="term" value="F:antioxidant activity"/>
    <property type="evidence" value="ECO:0007669"/>
    <property type="project" value="InterPro"/>
</dbReference>
<comment type="caution">
    <text evidence="3">The sequence shown here is derived from an EMBL/GenBank/DDBJ whole genome shotgun (WGS) entry which is preliminary data.</text>
</comment>
<dbReference type="PANTHER" id="PTHR42852:SF17">
    <property type="entry name" value="THIOREDOXIN-LIKE PROTEIN HI_1115"/>
    <property type="match status" value="1"/>
</dbReference>
<feature type="domain" description="Thioredoxin" evidence="2">
    <location>
        <begin position="33"/>
        <end position="175"/>
    </location>
</feature>
<evidence type="ECO:0000259" key="2">
    <source>
        <dbReference type="PROSITE" id="PS51352"/>
    </source>
</evidence>
<dbReference type="Pfam" id="PF00578">
    <property type="entry name" value="AhpC-TSA"/>
    <property type="match status" value="1"/>
</dbReference>
<keyword evidence="1" id="KW-0676">Redox-active center</keyword>
<gene>
    <name evidence="3" type="ORF">IFK94_11630</name>
</gene>
<dbReference type="EMBL" id="JACXWD010000042">
    <property type="protein sequence ID" value="MBD3868766.1"/>
    <property type="molecule type" value="Genomic_DNA"/>
</dbReference>
<dbReference type="Proteomes" id="UP000648239">
    <property type="component" value="Unassembled WGS sequence"/>
</dbReference>
<name>A0A8J6XXX5_9BACT</name>
<protein>
    <submittedName>
        <fullName evidence="3">TlpA family protein disulfide reductase</fullName>
    </submittedName>
</protein>
<dbReference type="AlphaFoldDB" id="A0A8J6XXX5"/>
<dbReference type="CDD" id="cd02966">
    <property type="entry name" value="TlpA_like_family"/>
    <property type="match status" value="1"/>
</dbReference>
<dbReference type="Gene3D" id="3.40.30.10">
    <property type="entry name" value="Glutaredoxin"/>
    <property type="match status" value="1"/>
</dbReference>
<organism evidence="3 4">
    <name type="scientific">Candidatus Polarisedimenticola svalbardensis</name>
    <dbReference type="NCBI Taxonomy" id="2886004"/>
    <lineage>
        <taxon>Bacteria</taxon>
        <taxon>Pseudomonadati</taxon>
        <taxon>Acidobacteriota</taxon>
        <taxon>Candidatus Polarisedimenticolia</taxon>
        <taxon>Candidatus Polarisedimenticolales</taxon>
        <taxon>Candidatus Polarisedimenticolaceae</taxon>
        <taxon>Candidatus Polarisedimenticola</taxon>
    </lineage>
</organism>